<evidence type="ECO:0000313" key="3">
    <source>
        <dbReference type="Proteomes" id="UP000477782"/>
    </source>
</evidence>
<evidence type="ECO:0000313" key="2">
    <source>
        <dbReference type="EMBL" id="NEY89087.1"/>
    </source>
</evidence>
<evidence type="ECO:0000259" key="1">
    <source>
        <dbReference type="PROSITE" id="PS50943"/>
    </source>
</evidence>
<dbReference type="Pfam" id="PF01381">
    <property type="entry name" value="HTH_3"/>
    <property type="match status" value="1"/>
</dbReference>
<proteinExistence type="predicted"/>
<dbReference type="SMART" id="SM00530">
    <property type="entry name" value="HTH_XRE"/>
    <property type="match status" value="1"/>
</dbReference>
<dbReference type="CDD" id="cd00093">
    <property type="entry name" value="HTH_XRE"/>
    <property type="match status" value="1"/>
</dbReference>
<dbReference type="GO" id="GO:0003677">
    <property type="term" value="F:DNA binding"/>
    <property type="evidence" value="ECO:0007669"/>
    <property type="project" value="InterPro"/>
</dbReference>
<dbReference type="RefSeq" id="WP_164623098.1">
    <property type="nucleotide sequence ID" value="NZ_JAAIVJ010000001.1"/>
</dbReference>
<dbReference type="SUPFAM" id="SSF47413">
    <property type="entry name" value="lambda repressor-like DNA-binding domains"/>
    <property type="match status" value="1"/>
</dbReference>
<keyword evidence="3" id="KW-1185">Reference proteome</keyword>
<dbReference type="InterPro" id="IPR010982">
    <property type="entry name" value="Lambda_DNA-bd_dom_sf"/>
</dbReference>
<dbReference type="AlphaFoldDB" id="A0A6M0QNV8"/>
<dbReference type="InterPro" id="IPR001387">
    <property type="entry name" value="Cro/C1-type_HTH"/>
</dbReference>
<dbReference type="PROSITE" id="PS50943">
    <property type="entry name" value="HTH_CROC1"/>
    <property type="match status" value="1"/>
</dbReference>
<sequence>MLLSALTGTRLRERRLALGMRQGDLAARVGISASYLNLIEHNRRRIAEDLLAQMARALDVPLATLQEGPADGLLDGLRAAAAAVPAAAAEVERVDDLIGRFPGWSAALVELHDRSRALARAVEVLNDRMAHDPHLSASLHEVLSAVSSVRTTAAILADTDDIDAEWRMRFHRNLHEDSERLAQGAEALVAYLDAAGQGQDQAITTPQDEVEAWAEACDWNLAAAEDIGHSAHLASGAGRVLAAALQASHQDDLARLPEDALQQALARHGPDPLALAREFAVPVLSAFRRLALRAGSGLGLVICDGSGTLLLRKPALGFSPPRFGASCPLWPLFTALARPETPVEAVISLPGPQGALLRARAFCHVSYPGGFRGPELRHSAMLLAPEPPGSEAVLEVGPTCRICTRASCPARREPSILQG</sequence>
<reference evidence="2 3" key="1">
    <citation type="submission" date="2020-02" db="EMBL/GenBank/DDBJ databases">
        <authorList>
            <person name="Chen W.-M."/>
        </authorList>
    </citation>
    <scope>NUCLEOTIDE SEQUENCE [LARGE SCALE GENOMIC DNA]</scope>
    <source>
        <strain evidence="2 3">KMS-5</strain>
    </source>
</reference>
<organism evidence="2 3">
    <name type="scientific">Tabrizicola oligotrophica</name>
    <dbReference type="NCBI Taxonomy" id="2710650"/>
    <lineage>
        <taxon>Bacteria</taxon>
        <taxon>Pseudomonadati</taxon>
        <taxon>Pseudomonadota</taxon>
        <taxon>Alphaproteobacteria</taxon>
        <taxon>Rhodobacterales</taxon>
        <taxon>Paracoccaceae</taxon>
        <taxon>Tabrizicola</taxon>
    </lineage>
</organism>
<dbReference type="Gene3D" id="1.10.260.40">
    <property type="entry name" value="lambda repressor-like DNA-binding domains"/>
    <property type="match status" value="1"/>
</dbReference>
<accession>A0A6M0QNV8</accession>
<comment type="caution">
    <text evidence="2">The sequence shown here is derived from an EMBL/GenBank/DDBJ whole genome shotgun (WGS) entry which is preliminary data.</text>
</comment>
<dbReference type="EMBL" id="JAAIVJ010000001">
    <property type="protein sequence ID" value="NEY89087.1"/>
    <property type="molecule type" value="Genomic_DNA"/>
</dbReference>
<feature type="domain" description="HTH cro/C1-type" evidence="1">
    <location>
        <begin position="11"/>
        <end position="65"/>
    </location>
</feature>
<protein>
    <submittedName>
        <fullName evidence="2">DUF2083 domain-containing protein</fullName>
    </submittedName>
</protein>
<dbReference type="Pfam" id="PF09856">
    <property type="entry name" value="ScfRs"/>
    <property type="match status" value="1"/>
</dbReference>
<dbReference type="InterPro" id="IPR018653">
    <property type="entry name" value="ScfR_C"/>
</dbReference>
<dbReference type="Proteomes" id="UP000477782">
    <property type="component" value="Unassembled WGS sequence"/>
</dbReference>
<gene>
    <name evidence="2" type="ORF">G4Z14_02160</name>
</gene>
<name>A0A6M0QNV8_9RHOB</name>